<name>A0A0F9C8S4_9ZZZZ</name>
<sequence length="95" mass="10462">MLTPELITEIIVLAAMVVPITQAIKKWLKAEGKTALIISAVVSILFALWKTLSIQPYDWGRFIILVIGVFLEANGIYHFGSYAVGKMVKQKGVSV</sequence>
<accession>A0A0F9C8S4</accession>
<keyword evidence="1" id="KW-1133">Transmembrane helix</keyword>
<comment type="caution">
    <text evidence="2">The sequence shown here is derived from an EMBL/GenBank/DDBJ whole genome shotgun (WGS) entry which is preliminary data.</text>
</comment>
<keyword evidence="1" id="KW-0812">Transmembrane</keyword>
<protein>
    <submittedName>
        <fullName evidence="2">Uncharacterized protein</fullName>
    </submittedName>
</protein>
<evidence type="ECO:0000256" key="1">
    <source>
        <dbReference type="SAM" id="Phobius"/>
    </source>
</evidence>
<feature type="transmembrane region" description="Helical" evidence="1">
    <location>
        <begin position="36"/>
        <end position="53"/>
    </location>
</feature>
<evidence type="ECO:0000313" key="2">
    <source>
        <dbReference type="EMBL" id="KKK93091.1"/>
    </source>
</evidence>
<feature type="transmembrane region" description="Helical" evidence="1">
    <location>
        <begin position="6"/>
        <end position="24"/>
    </location>
</feature>
<dbReference type="AlphaFoldDB" id="A0A0F9C8S4"/>
<dbReference type="EMBL" id="LAZR01047922">
    <property type="protein sequence ID" value="KKK93091.1"/>
    <property type="molecule type" value="Genomic_DNA"/>
</dbReference>
<gene>
    <name evidence="2" type="ORF">LCGC14_2696360</name>
</gene>
<keyword evidence="1" id="KW-0472">Membrane</keyword>
<organism evidence="2">
    <name type="scientific">marine sediment metagenome</name>
    <dbReference type="NCBI Taxonomy" id="412755"/>
    <lineage>
        <taxon>unclassified sequences</taxon>
        <taxon>metagenomes</taxon>
        <taxon>ecological metagenomes</taxon>
    </lineage>
</organism>
<feature type="transmembrane region" description="Helical" evidence="1">
    <location>
        <begin position="59"/>
        <end position="80"/>
    </location>
</feature>
<proteinExistence type="predicted"/>
<reference evidence="2" key="1">
    <citation type="journal article" date="2015" name="Nature">
        <title>Complex archaea that bridge the gap between prokaryotes and eukaryotes.</title>
        <authorList>
            <person name="Spang A."/>
            <person name="Saw J.H."/>
            <person name="Jorgensen S.L."/>
            <person name="Zaremba-Niedzwiedzka K."/>
            <person name="Martijn J."/>
            <person name="Lind A.E."/>
            <person name="van Eijk R."/>
            <person name="Schleper C."/>
            <person name="Guy L."/>
            <person name="Ettema T.J."/>
        </authorList>
    </citation>
    <scope>NUCLEOTIDE SEQUENCE</scope>
</reference>